<organism evidence="1 2">
    <name type="scientific">Ixodes persulcatus</name>
    <name type="common">Taiga tick</name>
    <dbReference type="NCBI Taxonomy" id="34615"/>
    <lineage>
        <taxon>Eukaryota</taxon>
        <taxon>Metazoa</taxon>
        <taxon>Ecdysozoa</taxon>
        <taxon>Arthropoda</taxon>
        <taxon>Chelicerata</taxon>
        <taxon>Arachnida</taxon>
        <taxon>Acari</taxon>
        <taxon>Parasitiformes</taxon>
        <taxon>Ixodida</taxon>
        <taxon>Ixodoidea</taxon>
        <taxon>Ixodidae</taxon>
        <taxon>Ixodinae</taxon>
        <taxon>Ixodes</taxon>
    </lineage>
</organism>
<accession>A0AC60Q1X5</accession>
<name>A0AC60Q1X5_IXOPE</name>
<protein>
    <submittedName>
        <fullName evidence="1">Uncharacterized protein</fullName>
    </submittedName>
</protein>
<keyword evidence="2" id="KW-1185">Reference proteome</keyword>
<gene>
    <name evidence="1" type="ORF">HPB47_025454</name>
</gene>
<evidence type="ECO:0000313" key="2">
    <source>
        <dbReference type="Proteomes" id="UP000805193"/>
    </source>
</evidence>
<proteinExistence type="predicted"/>
<sequence length="266" mass="28940">MTESRLPTGSSPGDSISPAAHIATATAIVRDILRAPPDNPFDHIKNELIRRTTASEQRRLEQLLTTEDLGDRKPTDLLRRMHQLLGDRADRRLPNNIRMILPASEIASTEALARMADRIMEVNTPAIATLSSTTPSSNQAVDRLETQRRGSSCGGPKDPTDASKAKHRRQASVGLCTCESPLSMNTRAPYGSQSCAFDSTCRVPPSPLFAEIRSREEPYQVSCSKVDVAHAPAYVPRLLSPPRASNARRCYSPNSVTRGAGSTCHA</sequence>
<dbReference type="Proteomes" id="UP000805193">
    <property type="component" value="Unassembled WGS sequence"/>
</dbReference>
<comment type="caution">
    <text evidence="1">The sequence shown here is derived from an EMBL/GenBank/DDBJ whole genome shotgun (WGS) entry which is preliminary data.</text>
</comment>
<evidence type="ECO:0000313" key="1">
    <source>
        <dbReference type="EMBL" id="KAG0427493.1"/>
    </source>
</evidence>
<dbReference type="EMBL" id="JABSTQ010009621">
    <property type="protein sequence ID" value="KAG0427493.1"/>
    <property type="molecule type" value="Genomic_DNA"/>
</dbReference>
<reference evidence="1 2" key="1">
    <citation type="journal article" date="2020" name="Cell">
        <title>Large-Scale Comparative Analyses of Tick Genomes Elucidate Their Genetic Diversity and Vector Capacities.</title>
        <authorList>
            <consortium name="Tick Genome and Microbiome Consortium (TIGMIC)"/>
            <person name="Jia N."/>
            <person name="Wang J."/>
            <person name="Shi W."/>
            <person name="Du L."/>
            <person name="Sun Y."/>
            <person name="Zhan W."/>
            <person name="Jiang J.F."/>
            <person name="Wang Q."/>
            <person name="Zhang B."/>
            <person name="Ji P."/>
            <person name="Bell-Sakyi L."/>
            <person name="Cui X.M."/>
            <person name="Yuan T.T."/>
            <person name="Jiang B.G."/>
            <person name="Yang W.F."/>
            <person name="Lam T.T."/>
            <person name="Chang Q.C."/>
            <person name="Ding S.J."/>
            <person name="Wang X.J."/>
            <person name="Zhu J.G."/>
            <person name="Ruan X.D."/>
            <person name="Zhao L."/>
            <person name="Wei J.T."/>
            <person name="Ye R.Z."/>
            <person name="Que T.C."/>
            <person name="Du C.H."/>
            <person name="Zhou Y.H."/>
            <person name="Cheng J.X."/>
            <person name="Dai P.F."/>
            <person name="Guo W.B."/>
            <person name="Han X.H."/>
            <person name="Huang E.J."/>
            <person name="Li L.F."/>
            <person name="Wei W."/>
            <person name="Gao Y.C."/>
            <person name="Liu J.Z."/>
            <person name="Shao H.Z."/>
            <person name="Wang X."/>
            <person name="Wang C.C."/>
            <person name="Yang T.C."/>
            <person name="Huo Q.B."/>
            <person name="Li W."/>
            <person name="Chen H.Y."/>
            <person name="Chen S.E."/>
            <person name="Zhou L.G."/>
            <person name="Ni X.B."/>
            <person name="Tian J.H."/>
            <person name="Sheng Y."/>
            <person name="Liu T."/>
            <person name="Pan Y.S."/>
            <person name="Xia L.Y."/>
            <person name="Li J."/>
            <person name="Zhao F."/>
            <person name="Cao W.C."/>
        </authorList>
    </citation>
    <scope>NUCLEOTIDE SEQUENCE [LARGE SCALE GENOMIC DNA]</scope>
    <source>
        <strain evidence="1">Iper-2018</strain>
    </source>
</reference>